<evidence type="ECO:0000313" key="3">
    <source>
        <dbReference type="Proteomes" id="UP000555564"/>
    </source>
</evidence>
<keyword evidence="3" id="KW-1185">Reference proteome</keyword>
<comment type="caution">
    <text evidence="2">The sequence shown here is derived from an EMBL/GenBank/DDBJ whole genome shotgun (WGS) entry which is preliminary data.</text>
</comment>
<reference evidence="2 3" key="1">
    <citation type="submission" date="2020-08" db="EMBL/GenBank/DDBJ databases">
        <title>Sequencing the genomes of 1000 actinobacteria strains.</title>
        <authorList>
            <person name="Klenk H.-P."/>
        </authorList>
    </citation>
    <scope>NUCLEOTIDE SEQUENCE [LARGE SCALE GENOMIC DNA]</scope>
    <source>
        <strain evidence="2 3">DSM 44936</strain>
    </source>
</reference>
<dbReference type="InterPro" id="IPR054643">
    <property type="entry name" value="TbtD_PbtD_pyrid"/>
</dbReference>
<accession>A0A7X0M8F0</accession>
<dbReference type="Proteomes" id="UP000555564">
    <property type="component" value="Unassembled WGS sequence"/>
</dbReference>
<feature type="domain" description="Thiopeptide-type bacteriocin biosynthesis" evidence="1">
    <location>
        <begin position="6"/>
        <end position="337"/>
    </location>
</feature>
<organism evidence="2 3">
    <name type="scientific">Sphaerisporangium rubeum</name>
    <dbReference type="NCBI Taxonomy" id="321317"/>
    <lineage>
        <taxon>Bacteria</taxon>
        <taxon>Bacillati</taxon>
        <taxon>Actinomycetota</taxon>
        <taxon>Actinomycetes</taxon>
        <taxon>Streptosporangiales</taxon>
        <taxon>Streptosporangiaceae</taxon>
        <taxon>Sphaerisporangium</taxon>
    </lineage>
</organism>
<sequence>MSDVTWRAVQIRYYDQDKDGLILDCVRPLLRRLDGLVQRPYIVRHWRQGPHLRLNFRAATGDWDREILPAATEAITRYLREHPSTTRLDEHEHLAAHRLLAVREHETGPLSPWYPDNSLQTEPYDDRLRVFGGQVLADLIDEAAAESTRLAFGTLDRVRRGELALFTAVIDLMVAVAHVSVPPIARGYMSYRSHVEAAASCCEDRDALMAAFEARYRQNARQMRATVTGVVAAIDAGDPPPHVRDWIAFTRRQKETALPLLARKEIDLDFPDQPVVQRHPVGYFDVLMSTGRFRSEVLESDWFLAHRLVVNMLYAHLARLGVTAIQRHLFCHLIASAVEEEYGVSPLEKARDYLLSQNSG</sequence>
<dbReference type="AlphaFoldDB" id="A0A7X0M8F0"/>
<dbReference type="EMBL" id="JACHIU010000001">
    <property type="protein sequence ID" value="MBB6473989.1"/>
    <property type="molecule type" value="Genomic_DNA"/>
</dbReference>
<protein>
    <recommendedName>
        <fullName evidence="1">Thiopeptide-type bacteriocin biosynthesis domain-containing protein</fullName>
    </recommendedName>
</protein>
<dbReference type="NCBIfam" id="NF045556">
    <property type="entry name" value="TbtD_PbtD_pyrid"/>
    <property type="match status" value="1"/>
</dbReference>
<gene>
    <name evidence="2" type="ORF">BJ992_003420</name>
</gene>
<dbReference type="RefSeq" id="WP_184982120.1">
    <property type="nucleotide sequence ID" value="NZ_BAAALO010000061.1"/>
</dbReference>
<dbReference type="Pfam" id="PF14028">
    <property type="entry name" value="Lant_dehydr_C"/>
    <property type="match status" value="1"/>
</dbReference>
<name>A0A7X0M8F0_9ACTN</name>
<evidence type="ECO:0000313" key="2">
    <source>
        <dbReference type="EMBL" id="MBB6473989.1"/>
    </source>
</evidence>
<dbReference type="InterPro" id="IPR023809">
    <property type="entry name" value="Thiopep_bacteriocin_synth_dom"/>
</dbReference>
<proteinExistence type="predicted"/>
<evidence type="ECO:0000259" key="1">
    <source>
        <dbReference type="Pfam" id="PF14028"/>
    </source>
</evidence>